<comment type="caution">
    <text evidence="1">The sequence shown here is derived from an EMBL/GenBank/DDBJ whole genome shotgun (WGS) entry which is preliminary data.</text>
</comment>
<dbReference type="Proteomes" id="UP001519460">
    <property type="component" value="Unassembled WGS sequence"/>
</dbReference>
<protein>
    <submittedName>
        <fullName evidence="1">Uncharacterized protein</fullName>
    </submittedName>
</protein>
<reference evidence="1 2" key="1">
    <citation type="journal article" date="2023" name="Sci. Data">
        <title>Genome assembly of the Korean intertidal mud-creeper Batillaria attramentaria.</title>
        <authorList>
            <person name="Patra A.K."/>
            <person name="Ho P.T."/>
            <person name="Jun S."/>
            <person name="Lee S.J."/>
            <person name="Kim Y."/>
            <person name="Won Y.J."/>
        </authorList>
    </citation>
    <scope>NUCLEOTIDE SEQUENCE [LARGE SCALE GENOMIC DNA]</scope>
    <source>
        <strain evidence="1">Wonlab-2016</strain>
    </source>
</reference>
<organism evidence="1 2">
    <name type="scientific">Batillaria attramentaria</name>
    <dbReference type="NCBI Taxonomy" id="370345"/>
    <lineage>
        <taxon>Eukaryota</taxon>
        <taxon>Metazoa</taxon>
        <taxon>Spiralia</taxon>
        <taxon>Lophotrochozoa</taxon>
        <taxon>Mollusca</taxon>
        <taxon>Gastropoda</taxon>
        <taxon>Caenogastropoda</taxon>
        <taxon>Sorbeoconcha</taxon>
        <taxon>Cerithioidea</taxon>
        <taxon>Batillariidae</taxon>
        <taxon>Batillaria</taxon>
    </lineage>
</organism>
<evidence type="ECO:0000313" key="1">
    <source>
        <dbReference type="EMBL" id="KAK7476548.1"/>
    </source>
</evidence>
<keyword evidence="2" id="KW-1185">Reference proteome</keyword>
<name>A0ABD0JPF2_9CAEN</name>
<sequence length="56" mass="5692">HVRVECGLLTASSPGSEPYTPAGPAGVFHKSSQLFPAKTGKCVLLNCGSFLDSDGG</sequence>
<accession>A0ABD0JPF2</accession>
<proteinExistence type="predicted"/>
<gene>
    <name evidence="1" type="ORF">BaRGS_00032228</name>
</gene>
<dbReference type="AlphaFoldDB" id="A0ABD0JPF2"/>
<feature type="non-terminal residue" evidence="1">
    <location>
        <position position="1"/>
    </location>
</feature>
<evidence type="ECO:0000313" key="2">
    <source>
        <dbReference type="Proteomes" id="UP001519460"/>
    </source>
</evidence>
<dbReference type="EMBL" id="JACVVK020000373">
    <property type="protein sequence ID" value="KAK7476548.1"/>
    <property type="molecule type" value="Genomic_DNA"/>
</dbReference>